<accession>A0A316GY49</accession>
<protein>
    <submittedName>
        <fullName evidence="4">DNA-binding response OmpR family regulator</fullName>
    </submittedName>
</protein>
<evidence type="ECO:0000313" key="4">
    <source>
        <dbReference type="EMBL" id="PWK60025.1"/>
    </source>
</evidence>
<dbReference type="SUPFAM" id="SSF46894">
    <property type="entry name" value="C-terminal effector domain of the bipartite response regulators"/>
    <property type="match status" value="1"/>
</dbReference>
<dbReference type="GO" id="GO:0000160">
    <property type="term" value="P:phosphorelay signal transduction system"/>
    <property type="evidence" value="ECO:0007669"/>
    <property type="project" value="InterPro"/>
</dbReference>
<feature type="DNA-binding region" description="OmpR/PhoB-type" evidence="2">
    <location>
        <begin position="163"/>
        <end position="261"/>
    </location>
</feature>
<dbReference type="GO" id="GO:0006355">
    <property type="term" value="P:regulation of DNA-templated transcription"/>
    <property type="evidence" value="ECO:0007669"/>
    <property type="project" value="InterPro"/>
</dbReference>
<dbReference type="Gene3D" id="1.10.10.10">
    <property type="entry name" value="Winged helix-like DNA-binding domain superfamily/Winged helix DNA-binding domain"/>
    <property type="match status" value="1"/>
</dbReference>
<dbReference type="OrthoDB" id="7873839at2"/>
<dbReference type="Proteomes" id="UP000245708">
    <property type="component" value="Unassembled WGS sequence"/>
</dbReference>
<dbReference type="InterPro" id="IPR016032">
    <property type="entry name" value="Sig_transdc_resp-reg_C-effctor"/>
</dbReference>
<dbReference type="Pfam" id="PF00486">
    <property type="entry name" value="Trans_reg_C"/>
    <property type="match status" value="1"/>
</dbReference>
<reference evidence="4 5" key="1">
    <citation type="submission" date="2018-05" db="EMBL/GenBank/DDBJ databases">
        <title>Genomic Encyclopedia of Type Strains, Phase IV (KMG-IV): sequencing the most valuable type-strain genomes for metagenomic binning, comparative biology and taxonomic classification.</title>
        <authorList>
            <person name="Goeker M."/>
        </authorList>
    </citation>
    <scope>NUCLEOTIDE SEQUENCE [LARGE SCALE GENOMIC DNA]</scope>
    <source>
        <strain evidence="4 5">DSM 16097</strain>
    </source>
</reference>
<proteinExistence type="predicted"/>
<name>A0A316GY49_9RHOB</name>
<keyword evidence="5" id="KW-1185">Reference proteome</keyword>
<dbReference type="PROSITE" id="PS51755">
    <property type="entry name" value="OMPR_PHOB"/>
    <property type="match status" value="1"/>
</dbReference>
<keyword evidence="1 2" id="KW-0238">DNA-binding</keyword>
<dbReference type="InterPro" id="IPR001867">
    <property type="entry name" value="OmpR/PhoB-type_DNA-bd"/>
</dbReference>
<sequence>MATRSAPCAARVTRLDRKPGVILGVEAHDILPRAAPLHCVVDGMDAGISELVTMIGPWMPRLVVASSRAKMGACIEDVRPDIVLLGQNADLPDVQYLCQRVRTQSIGVALLQPLQDARNRFSVFLDDAPQRIAMDAIHPSAGLAEIILRLRSLLRRSRPLGLSQRRTIGDITLDEAALTLTMNGVCAPVPLNGYRLIAPMFDLPDHVWRPEELHSIAYGSTTQTHPDLVRVALSRVRKSLAEKLDRDPIETVRGTGYRLAFIS</sequence>
<dbReference type="InterPro" id="IPR036388">
    <property type="entry name" value="WH-like_DNA-bd_sf"/>
</dbReference>
<feature type="domain" description="OmpR/PhoB-type" evidence="3">
    <location>
        <begin position="163"/>
        <end position="261"/>
    </location>
</feature>
<evidence type="ECO:0000259" key="3">
    <source>
        <dbReference type="PROSITE" id="PS51755"/>
    </source>
</evidence>
<evidence type="ECO:0000256" key="2">
    <source>
        <dbReference type="PROSITE-ProRule" id="PRU01091"/>
    </source>
</evidence>
<evidence type="ECO:0000313" key="5">
    <source>
        <dbReference type="Proteomes" id="UP000245708"/>
    </source>
</evidence>
<dbReference type="AlphaFoldDB" id="A0A316GY49"/>
<dbReference type="GO" id="GO:0003677">
    <property type="term" value="F:DNA binding"/>
    <property type="evidence" value="ECO:0007669"/>
    <property type="project" value="UniProtKB-UniRule"/>
</dbReference>
<evidence type="ECO:0000256" key="1">
    <source>
        <dbReference type="ARBA" id="ARBA00023125"/>
    </source>
</evidence>
<gene>
    <name evidence="4" type="ORF">C7455_1058</name>
</gene>
<organism evidence="4 5">
    <name type="scientific">Roseicyclus mahoneyensis</name>
    <dbReference type="NCBI Taxonomy" id="164332"/>
    <lineage>
        <taxon>Bacteria</taxon>
        <taxon>Pseudomonadati</taxon>
        <taxon>Pseudomonadota</taxon>
        <taxon>Alphaproteobacteria</taxon>
        <taxon>Rhodobacterales</taxon>
        <taxon>Roseobacteraceae</taxon>
        <taxon>Roseicyclus</taxon>
    </lineage>
</organism>
<comment type="caution">
    <text evidence="4">The sequence shown here is derived from an EMBL/GenBank/DDBJ whole genome shotgun (WGS) entry which is preliminary data.</text>
</comment>
<dbReference type="EMBL" id="QGGW01000005">
    <property type="protein sequence ID" value="PWK60025.1"/>
    <property type="molecule type" value="Genomic_DNA"/>
</dbReference>